<dbReference type="Proteomes" id="UP001652641">
    <property type="component" value="Chromosome 4"/>
</dbReference>
<gene>
    <name evidence="3" type="primary">LOC112924686</name>
</gene>
<dbReference type="RefSeq" id="XP_072612414.1">
    <property type="nucleotide sequence ID" value="XM_072756313.1"/>
</dbReference>
<keyword evidence="2" id="KW-1185">Reference proteome</keyword>
<dbReference type="GeneID" id="112924686"/>
<feature type="region of interest" description="Disordered" evidence="1">
    <location>
        <begin position="30"/>
        <end position="82"/>
    </location>
</feature>
<proteinExistence type="predicted"/>
<organism evidence="2 3">
    <name type="scientific">Vulpes vulpes</name>
    <name type="common">Red fox</name>
    <dbReference type="NCBI Taxonomy" id="9627"/>
    <lineage>
        <taxon>Eukaryota</taxon>
        <taxon>Metazoa</taxon>
        <taxon>Chordata</taxon>
        <taxon>Craniata</taxon>
        <taxon>Vertebrata</taxon>
        <taxon>Euteleostomi</taxon>
        <taxon>Mammalia</taxon>
        <taxon>Eutheria</taxon>
        <taxon>Laurasiatheria</taxon>
        <taxon>Carnivora</taxon>
        <taxon>Caniformia</taxon>
        <taxon>Canidae</taxon>
        <taxon>Vulpes</taxon>
    </lineage>
</organism>
<sequence>MCFVCLDGANTNQSGNFTKNSDLISISFEEEEDVTTAVTEREREAETQAEGEAGSMHREPDVGFDPGSPGSCPGPKAGAKPLRHPGIPQPCLLNVDRVDQNTSPVRRLAGTDGAVPNCSRGSANEYAGLMVLVAALKVEAGLERRVTGAWTDLWSASAGDQRPGGEKGVHCAWTHLPQGCQGREVPEGAQHVQRQLFETSQPRCQTCGVNTAPISWSTGIGPKGLLARMIWCALIRVSLGDHISVSLELNIYGKLAERQMPPSLLGEKGQDSTSSCVGFEGIKNFWKVSMIRTQWQCADIDCGDGRTVL</sequence>
<evidence type="ECO:0000256" key="1">
    <source>
        <dbReference type="SAM" id="MobiDB-lite"/>
    </source>
</evidence>
<evidence type="ECO:0000313" key="3">
    <source>
        <dbReference type="RefSeq" id="XP_072612414.1"/>
    </source>
</evidence>
<name>A0ABM5ACA5_VULVU</name>
<reference evidence="3" key="1">
    <citation type="submission" date="2025-08" db="UniProtKB">
        <authorList>
            <consortium name="RefSeq"/>
        </authorList>
    </citation>
    <scope>IDENTIFICATION</scope>
    <source>
        <tissue evidence="3">Cell line</tissue>
    </source>
</reference>
<evidence type="ECO:0000313" key="2">
    <source>
        <dbReference type="Proteomes" id="UP001652641"/>
    </source>
</evidence>
<protein>
    <submittedName>
        <fullName evidence="3">Uncharacterized protein isoform X1</fullName>
    </submittedName>
</protein>
<accession>A0ABM5ACA5</accession>